<dbReference type="SUPFAM" id="SSF53254">
    <property type="entry name" value="Phosphoglycerate mutase-like"/>
    <property type="match status" value="1"/>
</dbReference>
<dbReference type="InterPro" id="IPR013078">
    <property type="entry name" value="His_Pase_superF_clade-1"/>
</dbReference>
<name>A0A916YG05_9MICO</name>
<dbReference type="RefSeq" id="WP_188712841.1">
    <property type="nucleotide sequence ID" value="NZ_BMHO01000002.1"/>
</dbReference>
<accession>A0A916YG05</accession>
<reference evidence="1" key="1">
    <citation type="journal article" date="2014" name="Int. J. Syst. Evol. Microbiol.">
        <title>Complete genome sequence of Corynebacterium casei LMG S-19264T (=DSM 44701T), isolated from a smear-ripened cheese.</title>
        <authorList>
            <consortium name="US DOE Joint Genome Institute (JGI-PGF)"/>
            <person name="Walter F."/>
            <person name="Albersmeier A."/>
            <person name="Kalinowski J."/>
            <person name="Ruckert C."/>
        </authorList>
    </citation>
    <scope>NUCLEOTIDE SEQUENCE</scope>
    <source>
        <strain evidence="1">CGMCC 1.15152</strain>
    </source>
</reference>
<dbReference type="Proteomes" id="UP000633205">
    <property type="component" value="Unassembled WGS sequence"/>
</dbReference>
<reference evidence="1" key="2">
    <citation type="submission" date="2020-09" db="EMBL/GenBank/DDBJ databases">
        <authorList>
            <person name="Sun Q."/>
            <person name="Zhou Y."/>
        </authorList>
    </citation>
    <scope>NUCLEOTIDE SEQUENCE</scope>
    <source>
        <strain evidence="1">CGMCC 1.15152</strain>
    </source>
</reference>
<dbReference type="AlphaFoldDB" id="A0A916YG05"/>
<dbReference type="Pfam" id="PF00300">
    <property type="entry name" value="His_Phos_1"/>
    <property type="match status" value="1"/>
</dbReference>
<dbReference type="InterPro" id="IPR029033">
    <property type="entry name" value="His_PPase_superfam"/>
</dbReference>
<evidence type="ECO:0000313" key="2">
    <source>
        <dbReference type="Proteomes" id="UP000633205"/>
    </source>
</evidence>
<dbReference type="EMBL" id="BMHO01000002">
    <property type="protein sequence ID" value="GGD43742.1"/>
    <property type="molecule type" value="Genomic_DNA"/>
</dbReference>
<evidence type="ECO:0008006" key="3">
    <source>
        <dbReference type="Google" id="ProtNLM"/>
    </source>
</evidence>
<keyword evidence="2" id="KW-1185">Reference proteome</keyword>
<protein>
    <recommendedName>
        <fullName evidence="3">Histidine phosphatase family protein</fullName>
    </recommendedName>
</protein>
<dbReference type="Gene3D" id="3.40.50.1240">
    <property type="entry name" value="Phosphoglycerate mutase-like"/>
    <property type="match status" value="1"/>
</dbReference>
<gene>
    <name evidence="1" type="ORF">GCM10010915_26050</name>
</gene>
<organism evidence="1 2">
    <name type="scientific">Microbacterium faecale</name>
    <dbReference type="NCBI Taxonomy" id="1804630"/>
    <lineage>
        <taxon>Bacteria</taxon>
        <taxon>Bacillati</taxon>
        <taxon>Actinomycetota</taxon>
        <taxon>Actinomycetes</taxon>
        <taxon>Micrococcales</taxon>
        <taxon>Microbacteriaceae</taxon>
        <taxon>Microbacterium</taxon>
    </lineage>
</organism>
<sequence>MRTITLVRHTMPEVDAATDPSRWRLTTAGRAAALGRALSSRGTCSILASDEVKAAQTVALMTGHDVADVIVDPDFGEARRKEAVDEGFRERRDAWIRGETDDRHHGWESFSKAGARFDAAVERHEGDLIIGTHGMVLTAWLVRIGIVSPGNAASAYWRALGLPEVITIDR</sequence>
<comment type="caution">
    <text evidence="1">The sequence shown here is derived from an EMBL/GenBank/DDBJ whole genome shotgun (WGS) entry which is preliminary data.</text>
</comment>
<evidence type="ECO:0000313" key="1">
    <source>
        <dbReference type="EMBL" id="GGD43742.1"/>
    </source>
</evidence>
<proteinExistence type="predicted"/>